<evidence type="ECO:0000313" key="2">
    <source>
        <dbReference type="Proteomes" id="UP000192907"/>
    </source>
</evidence>
<dbReference type="STRING" id="1513793.SAMN06296036_114134"/>
<dbReference type="Proteomes" id="UP000192907">
    <property type="component" value="Unassembled WGS sequence"/>
</dbReference>
<name>A0A1Y6C5Y1_9BACT</name>
<sequence length="54" mass="6118">MKVICLESKREALVKVDSSTLSNDQTNVKLSTHESLSLHDTLRDVGRDSFLWTI</sequence>
<dbReference type="EMBL" id="FWZT01000014">
    <property type="protein sequence ID" value="SMF47433.1"/>
    <property type="molecule type" value="Genomic_DNA"/>
</dbReference>
<dbReference type="RefSeq" id="WP_159455466.1">
    <property type="nucleotide sequence ID" value="NZ_FWZT01000014.1"/>
</dbReference>
<evidence type="ECO:0000313" key="1">
    <source>
        <dbReference type="EMBL" id="SMF47433.1"/>
    </source>
</evidence>
<reference evidence="2" key="1">
    <citation type="submission" date="2017-04" db="EMBL/GenBank/DDBJ databases">
        <authorList>
            <person name="Varghese N."/>
            <person name="Submissions S."/>
        </authorList>
    </citation>
    <scope>NUCLEOTIDE SEQUENCE [LARGE SCALE GENOMIC DNA]</scope>
    <source>
        <strain evidence="2">RKEM611</strain>
    </source>
</reference>
<protein>
    <submittedName>
        <fullName evidence="1">Uncharacterized protein</fullName>
    </submittedName>
</protein>
<organism evidence="1 2">
    <name type="scientific">Pseudobacteriovorax antillogorgiicola</name>
    <dbReference type="NCBI Taxonomy" id="1513793"/>
    <lineage>
        <taxon>Bacteria</taxon>
        <taxon>Pseudomonadati</taxon>
        <taxon>Bdellovibrionota</taxon>
        <taxon>Oligoflexia</taxon>
        <taxon>Oligoflexales</taxon>
        <taxon>Pseudobacteriovoracaceae</taxon>
        <taxon>Pseudobacteriovorax</taxon>
    </lineage>
</organism>
<proteinExistence type="predicted"/>
<keyword evidence="2" id="KW-1185">Reference proteome</keyword>
<accession>A0A1Y6C5Y1</accession>
<dbReference type="AlphaFoldDB" id="A0A1Y6C5Y1"/>
<gene>
    <name evidence="1" type="ORF">SAMN06296036_114134</name>
</gene>